<evidence type="ECO:0000313" key="5">
    <source>
        <dbReference type="Proteomes" id="UP000502035"/>
    </source>
</evidence>
<evidence type="ECO:0000256" key="2">
    <source>
        <dbReference type="SAM" id="SignalP"/>
    </source>
</evidence>
<keyword evidence="2" id="KW-0732">Signal</keyword>
<keyword evidence="5" id="KW-1185">Reference proteome</keyword>
<name>A0A6G7YC78_9ACTN</name>
<gene>
    <name evidence="4" type="ORF">G7071_01605</name>
</gene>
<dbReference type="Proteomes" id="UP000502035">
    <property type="component" value="Chromosome"/>
</dbReference>
<dbReference type="AlphaFoldDB" id="A0A6G7YC78"/>
<dbReference type="EMBL" id="CP049866">
    <property type="protein sequence ID" value="QIK74329.1"/>
    <property type="molecule type" value="Genomic_DNA"/>
</dbReference>
<evidence type="ECO:0000313" key="4">
    <source>
        <dbReference type="EMBL" id="QIK74329.1"/>
    </source>
</evidence>
<accession>A0A6G7YC78</accession>
<dbReference type="PANTHER" id="PTHR40446">
    <property type="entry name" value="N-ACETYLGLUCOSAMINE-1-PHOSPHODIESTER ALPHA-N-ACETYLGLUCOSAMINIDASE"/>
    <property type="match status" value="1"/>
</dbReference>
<evidence type="ECO:0000256" key="1">
    <source>
        <dbReference type="SAM" id="MobiDB-lite"/>
    </source>
</evidence>
<feature type="signal peptide" evidence="2">
    <location>
        <begin position="1"/>
        <end position="32"/>
    </location>
</feature>
<evidence type="ECO:0000259" key="3">
    <source>
        <dbReference type="Pfam" id="PF09992"/>
    </source>
</evidence>
<proteinExistence type="predicted"/>
<keyword evidence="4" id="KW-0326">Glycosidase</keyword>
<dbReference type="Pfam" id="PF09992">
    <property type="entry name" value="NAGPA"/>
    <property type="match status" value="1"/>
</dbReference>
<dbReference type="GO" id="GO:0016798">
    <property type="term" value="F:hydrolase activity, acting on glycosyl bonds"/>
    <property type="evidence" value="ECO:0007669"/>
    <property type="project" value="UniProtKB-KW"/>
</dbReference>
<dbReference type="KEGG" id="npi:G7071_01605"/>
<keyword evidence="4" id="KW-0378">Hydrolase</keyword>
<organism evidence="4 5">
    <name type="scientific">Nocardioides piscis</name>
    <dbReference type="NCBI Taxonomy" id="2714938"/>
    <lineage>
        <taxon>Bacteria</taxon>
        <taxon>Bacillati</taxon>
        <taxon>Actinomycetota</taxon>
        <taxon>Actinomycetes</taxon>
        <taxon>Propionibacteriales</taxon>
        <taxon>Nocardioidaceae</taxon>
        <taxon>Nocardioides</taxon>
    </lineage>
</organism>
<dbReference type="InterPro" id="IPR018711">
    <property type="entry name" value="NAGPA"/>
</dbReference>
<reference evidence="4 5" key="1">
    <citation type="submission" date="2020-03" db="EMBL/GenBank/DDBJ databases">
        <title>Nocardioides sp. nov., isolated from fish.</title>
        <authorList>
            <person name="Hyun D.-W."/>
            <person name="Bae J.-W."/>
        </authorList>
    </citation>
    <scope>NUCLEOTIDE SEQUENCE [LARGE SCALE GENOMIC DNA]</scope>
    <source>
        <strain evidence="4 5">HDW12A</strain>
    </source>
</reference>
<protein>
    <submittedName>
        <fullName evidence="4">Phosphodiester glycosidase family protein</fullName>
    </submittedName>
</protein>
<dbReference type="RefSeq" id="WP_166314058.1">
    <property type="nucleotide sequence ID" value="NZ_CP049866.1"/>
</dbReference>
<feature type="chain" id="PRO_5026084100" evidence="2">
    <location>
        <begin position="33"/>
        <end position="447"/>
    </location>
</feature>
<dbReference type="PANTHER" id="PTHR40446:SF2">
    <property type="entry name" value="N-ACETYLGLUCOSAMINE-1-PHOSPHODIESTER ALPHA-N-ACETYLGLUCOSAMINIDASE"/>
    <property type="match status" value="1"/>
</dbReference>
<feature type="region of interest" description="Disordered" evidence="1">
    <location>
        <begin position="64"/>
        <end position="93"/>
    </location>
</feature>
<sequence>MLSFPRLTGSILAGAMTCAMLGATAPATSASAALTPATAGTATGTDDGRRDRLGPLQRRALRERGTVMGRPGQTSDGARPGFAKPLPRGARATTPVVTTDSTYEIAPGLTIREWDQTDHRGPVRANLLTVDLNAPNISLDYLGAPYAVRRQTVSQMGTAAGTIGAVNGDFFDISDTGAALGVGVDRERGLVQGSETGWIPENASFYLDAAGQPQIGPLATRAKLRQRPRWPVSGVNAPTVAPDSIGLYTSDWGWTKGYSVTDGEAKKVREVVVVGGRIVSNSHRLSKGRKVKGQVMVARGKSAALLKSLKVGRKATFKYRSKPGATVAVSGDRPLLLNGVRTVVNDRLLHPRTAVGVDVDGRKLLFLVIDGRSEASRGYTMVELANMMQALGADSALNLDGGGSSTLFSRKATGEMGVINEPSDGLRERKVANGLGIFYAGELPPSS</sequence>
<feature type="domain" description="Phosphodiester glycosidase" evidence="3">
    <location>
        <begin position="261"/>
        <end position="438"/>
    </location>
</feature>